<keyword evidence="2" id="KW-1185">Reference proteome</keyword>
<accession>A0ACC3AT86</accession>
<comment type="caution">
    <text evidence="1">The sequence shown here is derived from an EMBL/GenBank/DDBJ whole genome shotgun (WGS) entry which is preliminary data.</text>
</comment>
<evidence type="ECO:0000313" key="2">
    <source>
        <dbReference type="Proteomes" id="UP001177260"/>
    </source>
</evidence>
<proteinExistence type="predicted"/>
<organism evidence="1 2">
    <name type="scientific">Aspergillus melleus</name>
    <dbReference type="NCBI Taxonomy" id="138277"/>
    <lineage>
        <taxon>Eukaryota</taxon>
        <taxon>Fungi</taxon>
        <taxon>Dikarya</taxon>
        <taxon>Ascomycota</taxon>
        <taxon>Pezizomycotina</taxon>
        <taxon>Eurotiomycetes</taxon>
        <taxon>Eurotiomycetidae</taxon>
        <taxon>Eurotiales</taxon>
        <taxon>Aspergillaceae</taxon>
        <taxon>Aspergillus</taxon>
        <taxon>Aspergillus subgen. Circumdati</taxon>
    </lineage>
</organism>
<reference evidence="1 2" key="1">
    <citation type="journal article" date="2023" name="ACS Omega">
        <title>Identification of the Neoaspergillic Acid Biosynthesis Gene Cluster by Establishing an In Vitro CRISPR-Ribonucleoprotein Genetic System in Aspergillus melleus.</title>
        <authorList>
            <person name="Yuan B."/>
            <person name="Grau M.F."/>
            <person name="Murata R.M."/>
            <person name="Torok T."/>
            <person name="Venkateswaran K."/>
            <person name="Stajich J.E."/>
            <person name="Wang C.C.C."/>
        </authorList>
    </citation>
    <scope>NUCLEOTIDE SEQUENCE [LARGE SCALE GENOMIC DNA]</scope>
    <source>
        <strain evidence="1 2">IMV 1140</strain>
    </source>
</reference>
<dbReference type="Proteomes" id="UP001177260">
    <property type="component" value="Unassembled WGS sequence"/>
</dbReference>
<gene>
    <name evidence="1" type="ORF">N8T08_009729</name>
</gene>
<protein>
    <submittedName>
        <fullName evidence="1">Uncharacterized protein</fullName>
    </submittedName>
</protein>
<sequence length="102" mass="11115">MPTDKTNTSPPPSPPPAGQPTRRTPRRITKKGRELQRKHLRENQTVVRWEPNGLVVSKAVRVGFLGDRVVTVTVPVSWKGFLGVVGAVAVGGLGWVLRGWGN</sequence>
<dbReference type="EMBL" id="JAOPJF010000072">
    <property type="protein sequence ID" value="KAK1140983.1"/>
    <property type="molecule type" value="Genomic_DNA"/>
</dbReference>
<name>A0ACC3AT86_9EURO</name>
<evidence type="ECO:0000313" key="1">
    <source>
        <dbReference type="EMBL" id="KAK1140983.1"/>
    </source>
</evidence>